<comment type="caution">
    <text evidence="1">The sequence shown here is derived from an EMBL/GenBank/DDBJ whole genome shotgun (WGS) entry which is preliminary data.</text>
</comment>
<dbReference type="EMBL" id="JBBPFD010000019">
    <property type="protein sequence ID" value="KAK7887263.1"/>
    <property type="molecule type" value="Genomic_DNA"/>
</dbReference>
<organism evidence="1 2">
    <name type="scientific">Mugilogobius chulae</name>
    <name type="common">yellowstripe goby</name>
    <dbReference type="NCBI Taxonomy" id="88201"/>
    <lineage>
        <taxon>Eukaryota</taxon>
        <taxon>Metazoa</taxon>
        <taxon>Chordata</taxon>
        <taxon>Craniata</taxon>
        <taxon>Vertebrata</taxon>
        <taxon>Euteleostomi</taxon>
        <taxon>Actinopterygii</taxon>
        <taxon>Neopterygii</taxon>
        <taxon>Teleostei</taxon>
        <taxon>Neoteleostei</taxon>
        <taxon>Acanthomorphata</taxon>
        <taxon>Gobiaria</taxon>
        <taxon>Gobiiformes</taxon>
        <taxon>Gobioidei</taxon>
        <taxon>Gobiidae</taxon>
        <taxon>Gobionellinae</taxon>
        <taxon>Mugilogobius</taxon>
    </lineage>
</organism>
<accession>A0AAW0N8U6</accession>
<evidence type="ECO:0000313" key="1">
    <source>
        <dbReference type="EMBL" id="KAK7887263.1"/>
    </source>
</evidence>
<dbReference type="Proteomes" id="UP001460270">
    <property type="component" value="Unassembled WGS sequence"/>
</dbReference>
<name>A0AAW0N8U6_9GOBI</name>
<gene>
    <name evidence="1" type="ORF">WMY93_026884</name>
</gene>
<dbReference type="AlphaFoldDB" id="A0AAW0N8U6"/>
<protein>
    <submittedName>
        <fullName evidence="1">Uncharacterized protein</fullName>
    </submittedName>
</protein>
<reference evidence="2" key="1">
    <citation type="submission" date="2024-04" db="EMBL/GenBank/DDBJ databases">
        <title>Salinicola lusitanus LLJ914,a marine bacterium isolated from the Okinawa Trough.</title>
        <authorList>
            <person name="Li J."/>
        </authorList>
    </citation>
    <scope>NUCLEOTIDE SEQUENCE [LARGE SCALE GENOMIC DNA]</scope>
</reference>
<sequence length="179" mass="18937">MMTTTSAMTTISTTTSTTTTTTTTASTTQGGNKCHTGQCNGTTCYENFNTIKVCTSSEAYCQLKKDPSGTSVQWTAGCSGDCSNEKQCAAGTDPPCHLECCNATVTSCLNLDGKLNMPTTSFATRGPQQQMCVAARLGTGWVRGGSAEEKVRQHIWFEGNKNVALRSVSSTVHLTHVAL</sequence>
<proteinExistence type="predicted"/>
<keyword evidence="2" id="KW-1185">Reference proteome</keyword>
<evidence type="ECO:0000313" key="2">
    <source>
        <dbReference type="Proteomes" id="UP001460270"/>
    </source>
</evidence>